<dbReference type="PANTHER" id="PTHR24193">
    <property type="entry name" value="ANKYRIN REPEAT PROTEIN"/>
    <property type="match status" value="1"/>
</dbReference>
<proteinExistence type="predicted"/>
<feature type="region of interest" description="Disordered" evidence="5">
    <location>
        <begin position="555"/>
        <end position="583"/>
    </location>
</feature>
<name>A0AAD4JWA0_9MUSC</name>
<protein>
    <recommendedName>
        <fullName evidence="8">GA-binding protein subunit beta-2</fullName>
    </recommendedName>
</protein>
<evidence type="ECO:0000256" key="3">
    <source>
        <dbReference type="PROSITE-ProRule" id="PRU00023"/>
    </source>
</evidence>
<keyword evidence="1" id="KW-0677">Repeat</keyword>
<evidence type="ECO:0000256" key="2">
    <source>
        <dbReference type="ARBA" id="ARBA00023043"/>
    </source>
</evidence>
<evidence type="ECO:0000256" key="4">
    <source>
        <dbReference type="SAM" id="Coils"/>
    </source>
</evidence>
<dbReference type="GO" id="GO:0000976">
    <property type="term" value="F:transcription cis-regulatory region binding"/>
    <property type="evidence" value="ECO:0007669"/>
    <property type="project" value="TreeGrafter"/>
</dbReference>
<dbReference type="InterPro" id="IPR002110">
    <property type="entry name" value="Ankyrin_rpt"/>
</dbReference>
<dbReference type="GO" id="GO:0045944">
    <property type="term" value="P:positive regulation of transcription by RNA polymerase II"/>
    <property type="evidence" value="ECO:0007669"/>
    <property type="project" value="TreeGrafter"/>
</dbReference>
<dbReference type="Pfam" id="PF12796">
    <property type="entry name" value="Ank_2"/>
    <property type="match status" value="1"/>
</dbReference>
<dbReference type="PANTHER" id="PTHR24193:SF121">
    <property type="entry name" value="ADA2A-CONTAINING COMPLEX COMPONENT 3, ISOFORM D"/>
    <property type="match status" value="1"/>
</dbReference>
<dbReference type="InterPro" id="IPR036770">
    <property type="entry name" value="Ankyrin_rpt-contain_sf"/>
</dbReference>
<feature type="repeat" description="ANK" evidence="3">
    <location>
        <begin position="131"/>
        <end position="163"/>
    </location>
</feature>
<sequence length="668" mass="72985">MHSVAGATGSNSSSKVVATLRADGSVAMESQSLNQQLSNLINYEIRTESELLLKKGNAPGPTTVVDLGKQLLQCARDSDVAGVKTALAHGAPFASDWLGMSALHFAAMNNQLEICEILLQGGINMDAKTKVDRTPLHLACYYGHERIVSLLLALKCAVNARDMLRMTPLHWAVEKRHKSIVRMLLKCQADVTLISKFGKTPVALAVLTEQADILAELEAARQSQASRKFNEETEVNLNQVKETSEAVNSIMDDPKSTRSVEDADMSVEDKMDVLETLRGHTNMLGNSALNMLKTHGIADMMQDNQLGKIFMAFRSSIRRLNVVTLTDDEASKKMLNTALRNGRQLVLSEGGRMLLHETNRGTNVKQSTNGTNISSNLRKNPIGLQHPSTNHTTAHNLSPQKIRMNVIKQKEAPSPSVPGGVTKNKVRQIATLSISTISIIVVAWQNIRIISLTDFKKLCDQPKSLQKIPATLASSGVVRQLADGTKLVNMRQLQTRQLKLPTVARPLDNSSLDEQQHLLNEAINATSAAAAHTTHPAATSTLRGQMGTVQTIQLRPTPASGGGTGTVGPVNNNGTAHKTPAGGTTTMRANLRGASDANAGGKSPNVMPLLTSYEICRQLQELRRHNEELRRRVELVQKEKEDMHQRLERLEQLLLVRESDAEMDYVDI</sequence>
<dbReference type="AlphaFoldDB" id="A0AAD4JWA0"/>
<organism evidence="6 7">
    <name type="scientific">Drosophila rubida</name>
    <dbReference type="NCBI Taxonomy" id="30044"/>
    <lineage>
        <taxon>Eukaryota</taxon>
        <taxon>Metazoa</taxon>
        <taxon>Ecdysozoa</taxon>
        <taxon>Arthropoda</taxon>
        <taxon>Hexapoda</taxon>
        <taxon>Insecta</taxon>
        <taxon>Pterygota</taxon>
        <taxon>Neoptera</taxon>
        <taxon>Endopterygota</taxon>
        <taxon>Diptera</taxon>
        <taxon>Brachycera</taxon>
        <taxon>Muscomorpha</taxon>
        <taxon>Ephydroidea</taxon>
        <taxon>Drosophilidae</taxon>
        <taxon>Drosophila</taxon>
    </lineage>
</organism>
<evidence type="ECO:0000256" key="5">
    <source>
        <dbReference type="SAM" id="MobiDB-lite"/>
    </source>
</evidence>
<comment type="caution">
    <text evidence="6">The sequence shown here is derived from an EMBL/GenBank/DDBJ whole genome shotgun (WGS) entry which is preliminary data.</text>
</comment>
<dbReference type="InterPro" id="IPR050663">
    <property type="entry name" value="Ankyrin-SOCS_Box"/>
</dbReference>
<reference evidence="6" key="1">
    <citation type="journal article" date="2021" name="Mol. Ecol. Resour.">
        <title>Phylogenomic analyses of the genus Drosophila reveals genomic signals of climate adaptation.</title>
        <authorList>
            <person name="Li F."/>
            <person name="Rane R.V."/>
            <person name="Luria V."/>
            <person name="Xiong Z."/>
            <person name="Chen J."/>
            <person name="Li Z."/>
            <person name="Catullo R.A."/>
            <person name="Griffin P.C."/>
            <person name="Schiffer M."/>
            <person name="Pearce S."/>
            <person name="Lee S.F."/>
            <person name="McElroy K."/>
            <person name="Stocker A."/>
            <person name="Shirriffs J."/>
            <person name="Cockerell F."/>
            <person name="Coppin C."/>
            <person name="Sgro C.M."/>
            <person name="Karger A."/>
            <person name="Cain J.W."/>
            <person name="Weber J.A."/>
            <person name="Santpere G."/>
            <person name="Kirschner M.W."/>
            <person name="Hoffmann A.A."/>
            <person name="Oakeshott J.G."/>
            <person name="Zhang G."/>
        </authorList>
    </citation>
    <scope>NUCLEOTIDE SEQUENCE</scope>
    <source>
        <strain evidence="6">BGI-SZ-2011g</strain>
    </source>
</reference>
<feature type="coiled-coil region" evidence="4">
    <location>
        <begin position="619"/>
        <end position="653"/>
    </location>
</feature>
<keyword evidence="2 3" id="KW-0040">ANK repeat</keyword>
<evidence type="ECO:0000313" key="7">
    <source>
        <dbReference type="Proteomes" id="UP001200034"/>
    </source>
</evidence>
<dbReference type="PROSITE" id="PS50088">
    <property type="entry name" value="ANK_REPEAT"/>
    <property type="match status" value="3"/>
</dbReference>
<evidence type="ECO:0000256" key="1">
    <source>
        <dbReference type="ARBA" id="ARBA00022737"/>
    </source>
</evidence>
<feature type="repeat" description="ANK" evidence="3">
    <location>
        <begin position="98"/>
        <end position="130"/>
    </location>
</feature>
<feature type="repeat" description="ANK" evidence="3">
    <location>
        <begin position="164"/>
        <end position="196"/>
    </location>
</feature>
<dbReference type="Gene3D" id="1.25.40.20">
    <property type="entry name" value="Ankyrin repeat-containing domain"/>
    <property type="match status" value="1"/>
</dbReference>
<dbReference type="EMBL" id="JAJJHW010002774">
    <property type="protein sequence ID" value="KAH8365926.1"/>
    <property type="molecule type" value="Genomic_DNA"/>
</dbReference>
<dbReference type="GO" id="GO:0005634">
    <property type="term" value="C:nucleus"/>
    <property type="evidence" value="ECO:0007669"/>
    <property type="project" value="TreeGrafter"/>
</dbReference>
<dbReference type="SUPFAM" id="SSF48403">
    <property type="entry name" value="Ankyrin repeat"/>
    <property type="match status" value="1"/>
</dbReference>
<gene>
    <name evidence="6" type="ORF">KR093_007393</name>
</gene>
<evidence type="ECO:0000313" key="6">
    <source>
        <dbReference type="EMBL" id="KAH8365926.1"/>
    </source>
</evidence>
<keyword evidence="4" id="KW-0175">Coiled coil</keyword>
<dbReference type="Pfam" id="PF13637">
    <property type="entry name" value="Ank_4"/>
    <property type="match status" value="1"/>
</dbReference>
<dbReference type="Proteomes" id="UP001200034">
    <property type="component" value="Unassembled WGS sequence"/>
</dbReference>
<keyword evidence="7" id="KW-1185">Reference proteome</keyword>
<dbReference type="SMART" id="SM00248">
    <property type="entry name" value="ANK"/>
    <property type="match status" value="4"/>
</dbReference>
<dbReference type="PROSITE" id="PS50297">
    <property type="entry name" value="ANK_REP_REGION"/>
    <property type="match status" value="3"/>
</dbReference>
<evidence type="ECO:0008006" key="8">
    <source>
        <dbReference type="Google" id="ProtNLM"/>
    </source>
</evidence>
<accession>A0AAD4JWA0</accession>